<evidence type="ECO:0000313" key="3">
    <source>
        <dbReference type="EMBL" id="KAJ5437742.1"/>
    </source>
</evidence>
<accession>A0AAD6FYP2</accession>
<keyword evidence="4" id="KW-1185">Reference proteome</keyword>
<dbReference type="RefSeq" id="XP_056760971.1">
    <property type="nucleotide sequence ID" value="XM_056912122.1"/>
</dbReference>
<evidence type="ECO:0000259" key="2">
    <source>
        <dbReference type="Pfam" id="PF07727"/>
    </source>
</evidence>
<dbReference type="Pfam" id="PF07727">
    <property type="entry name" value="RVT_2"/>
    <property type="match status" value="1"/>
</dbReference>
<evidence type="ECO:0000313" key="4">
    <source>
        <dbReference type="Proteomes" id="UP001213681"/>
    </source>
</evidence>
<evidence type="ECO:0000256" key="1">
    <source>
        <dbReference type="SAM" id="MobiDB-lite"/>
    </source>
</evidence>
<name>A0AAD6FYP2_9EURO</name>
<dbReference type="Proteomes" id="UP001213681">
    <property type="component" value="Unassembled WGS sequence"/>
</dbReference>
<reference evidence="3" key="2">
    <citation type="journal article" date="2023" name="IMA Fungus">
        <title>Comparative genomic study of the Penicillium genus elucidates a diverse pangenome and 15 lateral gene transfer events.</title>
        <authorList>
            <person name="Petersen C."/>
            <person name="Sorensen T."/>
            <person name="Nielsen M.R."/>
            <person name="Sondergaard T.E."/>
            <person name="Sorensen J.L."/>
            <person name="Fitzpatrick D.A."/>
            <person name="Frisvad J.C."/>
            <person name="Nielsen K.L."/>
        </authorList>
    </citation>
    <scope>NUCLEOTIDE SEQUENCE</scope>
    <source>
        <strain evidence="3">IBT 16125</strain>
    </source>
</reference>
<dbReference type="InterPro" id="IPR013103">
    <property type="entry name" value="RVT_2"/>
</dbReference>
<feature type="region of interest" description="Disordered" evidence="1">
    <location>
        <begin position="89"/>
        <end position="129"/>
    </location>
</feature>
<dbReference type="AlphaFoldDB" id="A0AAD6FYP2"/>
<dbReference type="GeneID" id="81602365"/>
<comment type="caution">
    <text evidence="3">The sequence shown here is derived from an EMBL/GenBank/DDBJ whole genome shotgun (WGS) entry which is preliminary data.</text>
</comment>
<organism evidence="3 4">
    <name type="scientific">Penicillium daleae</name>
    <dbReference type="NCBI Taxonomy" id="63821"/>
    <lineage>
        <taxon>Eukaryota</taxon>
        <taxon>Fungi</taxon>
        <taxon>Dikarya</taxon>
        <taxon>Ascomycota</taxon>
        <taxon>Pezizomycotina</taxon>
        <taxon>Eurotiomycetes</taxon>
        <taxon>Eurotiomycetidae</taxon>
        <taxon>Eurotiales</taxon>
        <taxon>Aspergillaceae</taxon>
        <taxon>Penicillium</taxon>
    </lineage>
</organism>
<feature type="domain" description="Reverse transcriptase Ty1/copia-type" evidence="2">
    <location>
        <begin position="321"/>
        <end position="413"/>
    </location>
</feature>
<feature type="compositionally biased region" description="Basic and acidic residues" evidence="1">
    <location>
        <begin position="94"/>
        <end position="111"/>
    </location>
</feature>
<sequence length="482" mass="54602">MLQDGQTVIPWVEAMSAKSEEQIRPNLANLRIYGCAAWVRDRHLAKKDKMASRAQLGYLKIWFPATGVLATIPTIDLWRIAPKEVEYEESSDEENIRYPRRDPESLSKDAGKPSPAKTPEPIFWPIPENTPMLPIGQERTITEVPGAFPEEPLEGSDTAFRPPASLAEGVRIPISIAEIGPEDQLNSELYEAIQTDPLEGYRERGSIAPRDISATLTESNIVTGKRTRKRPKHFDAMIATKYGEQEEDSHEGLLLAFKVAMASLIDQDRLMRDDLLPEPKRRQEMLSHPHHAGFIKAAELEIETLKRKGTFVQTERPRDRSVQILPLKWVFAYKFDENGLLTKHKARICVRGDLQKVSMDEKYSATLAVRTARFVFVLAAHFDLDMSQWDAVNAFLNSTLPQHVYVDLPPGLYPNHRGQQEASRVLKSLGFCVVDEDLCLFVRDGIIIIFYVDDLIMLNHKGQRKEAADVAKSLNKAWELAQ</sequence>
<proteinExistence type="predicted"/>
<gene>
    <name evidence="3" type="ORF">N7458_008740</name>
</gene>
<protein>
    <recommendedName>
        <fullName evidence="2">Reverse transcriptase Ty1/copia-type domain-containing protein</fullName>
    </recommendedName>
</protein>
<dbReference type="EMBL" id="JAPVEA010000008">
    <property type="protein sequence ID" value="KAJ5437742.1"/>
    <property type="molecule type" value="Genomic_DNA"/>
</dbReference>
<reference evidence="3" key="1">
    <citation type="submission" date="2022-12" db="EMBL/GenBank/DDBJ databases">
        <authorList>
            <person name="Petersen C."/>
        </authorList>
    </citation>
    <scope>NUCLEOTIDE SEQUENCE</scope>
    <source>
        <strain evidence="3">IBT 16125</strain>
    </source>
</reference>